<dbReference type="InterPro" id="IPR003607">
    <property type="entry name" value="HD/PDEase_dom"/>
</dbReference>
<evidence type="ECO:0000313" key="8">
    <source>
        <dbReference type="EMBL" id="AET39825.1"/>
    </source>
</evidence>
<dbReference type="Proteomes" id="UP000006790">
    <property type="component" value="Chromosome 5"/>
</dbReference>
<evidence type="ECO:0000256" key="1">
    <source>
        <dbReference type="ARBA" id="ARBA00022723"/>
    </source>
</evidence>
<feature type="binding site" evidence="4">
    <location>
        <position position="275"/>
    </location>
    <ligand>
        <name>AMP</name>
        <dbReference type="ChEBI" id="CHEBI:456215"/>
    </ligand>
</feature>
<feature type="domain" description="PDEase" evidence="7">
    <location>
        <begin position="154"/>
        <end position="485"/>
    </location>
</feature>
<dbReference type="KEGG" id="erc:Ecym_5025"/>
<dbReference type="RefSeq" id="XP_003646642.1">
    <property type="nucleotide sequence ID" value="XM_003646594.1"/>
</dbReference>
<dbReference type="InterPro" id="IPR023088">
    <property type="entry name" value="PDEase"/>
</dbReference>
<keyword evidence="1 5" id="KW-0479">Metal-binding</keyword>
<sequence length="485" mass="54932">MVQVFFVNCPVAKAAIGPEATVCSFSSAPDLLNDLFVKRLSNKDDYENTISIVVYDDAGQELTIEQLRELFSNFMLCLNIAVADSKNWTSTLKEALIQESKYIPDKLTSTCHWMYAEQGSHGPGLTPCSLNVYSMVEQLSRLPKDENKADTWYLDYLLKKITISELISLDNEDSHYWSLLDTWSFSAHTLCTLELIQCAKLILSRMCAAAAIPCLREDEFYLFLIHLEFSYHQGNKFHNFRHAVDVMQATYKLCEMLELDSNIALAICISAIGHDVGHPGTNNGLLCNFKSPIAKRYNMVSVLENFHTDLFMGILKQHWPSFITAETLKSIREAIISTDMALHDRYLEDLRLSGTQNLEDNMPLMISLIIKAADISNVSRPLLISAQWAVLIAYELNECMLLEKKLKSLPIDTEKDIMLPLSSMPDSVEAILAKFPSIPKGQLYFINAFVEKLFTGLANKFDKLKFLADNVQSNKNFWLKQLGDD</sequence>
<dbReference type="STRING" id="931890.I6NCN3"/>
<accession>I6NCN3</accession>
<feature type="binding site" evidence="4">
    <location>
        <position position="374"/>
    </location>
    <ligand>
        <name>AMP</name>
        <dbReference type="ChEBI" id="CHEBI:456215"/>
    </ligand>
</feature>
<organism evidence="8 9">
    <name type="scientific">Eremothecium cymbalariae (strain CBS 270.75 / DBVPG 7215 / KCTC 17166 / NRRL Y-17582)</name>
    <name type="common">Yeast</name>
    <dbReference type="NCBI Taxonomy" id="931890"/>
    <lineage>
        <taxon>Eukaryota</taxon>
        <taxon>Fungi</taxon>
        <taxon>Dikarya</taxon>
        <taxon>Ascomycota</taxon>
        <taxon>Saccharomycotina</taxon>
        <taxon>Saccharomycetes</taxon>
        <taxon>Saccharomycetales</taxon>
        <taxon>Saccharomycetaceae</taxon>
        <taxon>Eremothecium</taxon>
    </lineage>
</organism>
<feature type="binding site" evidence="4">
    <location>
        <position position="442"/>
    </location>
    <ligand>
        <name>AMP</name>
        <dbReference type="ChEBI" id="CHEBI:456215"/>
    </ligand>
</feature>
<dbReference type="GO" id="GO:0004115">
    <property type="term" value="F:3',5'-cyclic-AMP phosphodiesterase activity"/>
    <property type="evidence" value="ECO:0007669"/>
    <property type="project" value="EnsemblFungi"/>
</dbReference>
<dbReference type="EC" id="3.1.4.-" evidence="6"/>
<comment type="similarity">
    <text evidence="6">Belongs to the cyclic nucleotide phosphodiesterase family.</text>
</comment>
<dbReference type="GO" id="GO:0007189">
    <property type="term" value="P:adenylate cyclase-activating G protein-coupled receptor signaling pathway"/>
    <property type="evidence" value="ECO:0007669"/>
    <property type="project" value="EnsemblFungi"/>
</dbReference>
<dbReference type="OMA" id="KFHNFRH"/>
<dbReference type="FunCoup" id="I6NCN3">
    <property type="interactions" value="132"/>
</dbReference>
<dbReference type="Pfam" id="PF00233">
    <property type="entry name" value="PDEase_I"/>
    <property type="match status" value="1"/>
</dbReference>
<feature type="binding site" evidence="5">
    <location>
        <position position="275"/>
    </location>
    <ligand>
        <name>Zn(2+)</name>
        <dbReference type="ChEBI" id="CHEBI:29105"/>
        <label>2</label>
    </ligand>
</feature>
<reference evidence="8 9" key="1">
    <citation type="journal article" date="2011" name="G3 (Bethesda)">
        <title>Genome evolution in the Eremothecium clade of the Saccharomyces complex revealed by comparative genomics.</title>
        <authorList>
            <person name="Wendland J."/>
            <person name="Walther A."/>
        </authorList>
    </citation>
    <scope>NUCLEOTIDE SEQUENCE [LARGE SCALE GENOMIC DNA]</scope>
    <source>
        <strain evidence="9">CBS 270.75 / DBVPG 7215 / KCTC 17166 / NRRL Y-17582</strain>
    </source>
</reference>
<dbReference type="InterPro" id="IPR023174">
    <property type="entry name" value="PDEase_CS"/>
</dbReference>
<dbReference type="GO" id="GO:0046872">
    <property type="term" value="F:metal ion binding"/>
    <property type="evidence" value="ECO:0007669"/>
    <property type="project" value="UniProtKB-KW"/>
</dbReference>
<evidence type="ECO:0000256" key="5">
    <source>
        <dbReference type="PIRSR" id="PIRSR623088-3"/>
    </source>
</evidence>
<dbReference type="HOGENOM" id="CLU_028903_0_0_1"/>
<dbReference type="SUPFAM" id="SSF109604">
    <property type="entry name" value="HD-domain/PDEase-like"/>
    <property type="match status" value="1"/>
</dbReference>
<evidence type="ECO:0000256" key="3">
    <source>
        <dbReference type="PIRSR" id="PIRSR623088-1"/>
    </source>
</evidence>
<name>I6NCN3_ERECY</name>
<proteinExistence type="inferred from homology"/>
<dbReference type="AlphaFoldDB" id="I6NCN3"/>
<feature type="active site" description="Proton donor" evidence="3">
    <location>
        <position position="238"/>
    </location>
</feature>
<gene>
    <name evidence="8" type="ordered locus">Ecym_5025</name>
</gene>
<keyword evidence="9" id="KW-1185">Reference proteome</keyword>
<evidence type="ECO:0000256" key="4">
    <source>
        <dbReference type="PIRSR" id="PIRSR623088-2"/>
    </source>
</evidence>
<protein>
    <recommendedName>
        <fullName evidence="6">Phosphodiesterase</fullName>
        <ecNumber evidence="6">3.1.4.-</ecNumber>
    </recommendedName>
</protein>
<dbReference type="SMART" id="SM00471">
    <property type="entry name" value="HDc"/>
    <property type="match status" value="1"/>
</dbReference>
<dbReference type="PROSITE" id="PS00126">
    <property type="entry name" value="PDEASE_I_1"/>
    <property type="match status" value="1"/>
</dbReference>
<feature type="binding site" evidence="5">
    <location>
        <position position="275"/>
    </location>
    <ligand>
        <name>Zn(2+)</name>
        <dbReference type="ChEBI" id="CHEBI:29105"/>
        <label>1</label>
    </ligand>
</feature>
<dbReference type="Gene3D" id="1.10.1300.10">
    <property type="entry name" value="3'5'-cyclic nucleotide phosphodiesterase, catalytic domain"/>
    <property type="match status" value="1"/>
</dbReference>
<feature type="binding site" evidence="4">
    <location>
        <begin position="238"/>
        <end position="242"/>
    </location>
    <ligand>
        <name>AMP</name>
        <dbReference type="ChEBI" id="CHEBI:456215"/>
    </ligand>
</feature>
<keyword evidence="2 6" id="KW-0378">Hydrolase</keyword>
<evidence type="ECO:0000256" key="2">
    <source>
        <dbReference type="ARBA" id="ARBA00022801"/>
    </source>
</evidence>
<dbReference type="OrthoDB" id="546632at2759"/>
<dbReference type="InParanoid" id="I6NCN3"/>
<dbReference type="PRINTS" id="PR00387">
    <property type="entry name" value="PDIESTERASE1"/>
</dbReference>
<dbReference type="PROSITE" id="PS51845">
    <property type="entry name" value="PDEASE_I_2"/>
    <property type="match status" value="1"/>
</dbReference>
<comment type="cofactor">
    <cofactor evidence="6">
        <name>a divalent metal cation</name>
        <dbReference type="ChEBI" id="CHEBI:60240"/>
    </cofactor>
    <text evidence="6">Binds 2 divalent metal cations per subunit. Site 1 may preferentially bind zinc ions, while site 2 has a preference for magnesium and/or manganese ions.</text>
</comment>
<feature type="binding site" evidence="5">
    <location>
        <position position="374"/>
    </location>
    <ligand>
        <name>Zn(2+)</name>
        <dbReference type="ChEBI" id="CHEBI:29105"/>
        <label>1</label>
    </ligand>
</feature>
<evidence type="ECO:0000256" key="6">
    <source>
        <dbReference type="RuleBase" id="RU363067"/>
    </source>
</evidence>
<dbReference type="eggNOG" id="KOG3689">
    <property type="taxonomic scope" value="Eukaryota"/>
</dbReference>
<evidence type="ECO:0000313" key="9">
    <source>
        <dbReference type="Proteomes" id="UP000006790"/>
    </source>
</evidence>
<evidence type="ECO:0000259" key="7">
    <source>
        <dbReference type="PROSITE" id="PS51845"/>
    </source>
</evidence>
<dbReference type="GeneID" id="11470290"/>
<feature type="binding site" evidence="5">
    <location>
        <position position="242"/>
    </location>
    <ligand>
        <name>Zn(2+)</name>
        <dbReference type="ChEBI" id="CHEBI:29105"/>
        <label>1</label>
    </ligand>
</feature>
<dbReference type="EMBL" id="CP002501">
    <property type="protein sequence ID" value="AET39825.1"/>
    <property type="molecule type" value="Genomic_DNA"/>
</dbReference>
<dbReference type="CDD" id="cd00077">
    <property type="entry name" value="HDc"/>
    <property type="match status" value="1"/>
</dbReference>
<dbReference type="PANTHER" id="PTHR11347">
    <property type="entry name" value="CYCLIC NUCLEOTIDE PHOSPHODIESTERASE"/>
    <property type="match status" value="1"/>
</dbReference>
<dbReference type="InterPro" id="IPR002073">
    <property type="entry name" value="PDEase_catalytic_dom"/>
</dbReference>
<dbReference type="InterPro" id="IPR036971">
    <property type="entry name" value="PDEase_catalytic_dom_sf"/>
</dbReference>
<feature type="binding site" evidence="5">
    <location>
        <position position="274"/>
    </location>
    <ligand>
        <name>Zn(2+)</name>
        <dbReference type="ChEBI" id="CHEBI:29105"/>
        <label>1</label>
    </ligand>
</feature>